<dbReference type="PANTHER" id="PTHR10629:SF52">
    <property type="entry name" value="DNA (CYTOSINE-5)-METHYLTRANSFERASE 1"/>
    <property type="match status" value="1"/>
</dbReference>
<evidence type="ECO:0000256" key="3">
    <source>
        <dbReference type="ARBA" id="ARBA00022679"/>
    </source>
</evidence>
<proteinExistence type="inferred from homology"/>
<sequence length="304" mass="33376">MRGIDLFAGAGGTTSGAKMAGVDIVWAANHNPTAVEFHALNHPETHHVCQDLHQADWSLVPEHDIVFASPCCQGHSRAAGKKLRSKKADLSRSTAWAVVSCLEAHRTPIAVIENVTDFLSWELYPAWEQAMKALGYVLSINHVNARYLGVPQNRERLFIVATRTKNPIELNLPKYEPIPARSFMDLNPDGYKWDDVASRVLATRNRVANGRKQFGEIFLDAAYGSAKSGRSIDKPLGTVTTVNKHSLVIGDKIRPLSIREQAAAQTFDSGYQWPKSTVLTKMMIGNAVPPAMAKEITIAVQKAA</sequence>
<keyword evidence="5" id="KW-0680">Restriction system</keyword>
<evidence type="ECO:0000256" key="2">
    <source>
        <dbReference type="ARBA" id="ARBA00022603"/>
    </source>
</evidence>
<keyword evidence="4 7" id="KW-0949">S-adenosyl-L-methionine</keyword>
<feature type="active site" evidence="7">
    <location>
        <position position="72"/>
    </location>
</feature>
<protein>
    <recommendedName>
        <fullName evidence="1">DNA (cytosine-5-)-methyltransferase</fullName>
        <ecNumber evidence="1">2.1.1.37</ecNumber>
    </recommendedName>
</protein>
<name>A0ABY5ILJ8_9VIBR</name>
<evidence type="ECO:0000256" key="5">
    <source>
        <dbReference type="ARBA" id="ARBA00022747"/>
    </source>
</evidence>
<evidence type="ECO:0000313" key="9">
    <source>
        <dbReference type="Proteomes" id="UP001059912"/>
    </source>
</evidence>
<dbReference type="SUPFAM" id="SSF53335">
    <property type="entry name" value="S-adenosyl-L-methionine-dependent methyltransferases"/>
    <property type="match status" value="1"/>
</dbReference>
<comment type="catalytic activity">
    <reaction evidence="6">
        <text>a 2'-deoxycytidine in DNA + S-adenosyl-L-methionine = a 5-methyl-2'-deoxycytidine in DNA + S-adenosyl-L-homocysteine + H(+)</text>
        <dbReference type="Rhea" id="RHEA:13681"/>
        <dbReference type="Rhea" id="RHEA-COMP:11369"/>
        <dbReference type="Rhea" id="RHEA-COMP:11370"/>
        <dbReference type="ChEBI" id="CHEBI:15378"/>
        <dbReference type="ChEBI" id="CHEBI:57856"/>
        <dbReference type="ChEBI" id="CHEBI:59789"/>
        <dbReference type="ChEBI" id="CHEBI:85452"/>
        <dbReference type="ChEBI" id="CHEBI:85454"/>
        <dbReference type="EC" id="2.1.1.37"/>
    </reaction>
</comment>
<reference evidence="8" key="1">
    <citation type="submission" date="2020-03" db="EMBL/GenBank/DDBJ databases">
        <title>Five strains of Vibrio campbellii isolated from Mariana Trench.</title>
        <authorList>
            <person name="Liang J."/>
            <person name="Zhang X.-H."/>
        </authorList>
    </citation>
    <scope>NUCLEOTIDE SEQUENCE</scope>
    <source>
        <strain evidence="8">LJC013</strain>
        <plasmid evidence="8">unnamed1</plasmid>
    </source>
</reference>
<dbReference type="Proteomes" id="UP001059912">
    <property type="component" value="Plasmid unnamed1"/>
</dbReference>
<dbReference type="Gene3D" id="3.40.50.150">
    <property type="entry name" value="Vaccinia Virus protein VP39"/>
    <property type="match status" value="1"/>
</dbReference>
<accession>A0ABY5ILJ8</accession>
<keyword evidence="2 7" id="KW-0489">Methyltransferase</keyword>
<keyword evidence="3 7" id="KW-0808">Transferase</keyword>
<dbReference type="EC" id="2.1.1.37" evidence="1"/>
<dbReference type="InterPro" id="IPR029063">
    <property type="entry name" value="SAM-dependent_MTases_sf"/>
</dbReference>
<dbReference type="PANTHER" id="PTHR10629">
    <property type="entry name" value="CYTOSINE-SPECIFIC METHYLTRANSFERASE"/>
    <property type="match status" value="1"/>
</dbReference>
<keyword evidence="9" id="KW-1185">Reference proteome</keyword>
<evidence type="ECO:0000256" key="7">
    <source>
        <dbReference type="PROSITE-ProRule" id="PRU01016"/>
    </source>
</evidence>
<dbReference type="RefSeq" id="WP_255904895.1">
    <property type="nucleotide sequence ID" value="NZ_CP050472.1"/>
</dbReference>
<dbReference type="GO" id="GO:0008168">
    <property type="term" value="F:methyltransferase activity"/>
    <property type="evidence" value="ECO:0007669"/>
    <property type="project" value="UniProtKB-KW"/>
</dbReference>
<dbReference type="PRINTS" id="PR00105">
    <property type="entry name" value="C5METTRFRASE"/>
</dbReference>
<dbReference type="PROSITE" id="PS51679">
    <property type="entry name" value="SAM_MT_C5"/>
    <property type="match status" value="1"/>
</dbReference>
<dbReference type="InterPro" id="IPR001525">
    <property type="entry name" value="C5_MeTfrase"/>
</dbReference>
<dbReference type="GO" id="GO:0032259">
    <property type="term" value="P:methylation"/>
    <property type="evidence" value="ECO:0007669"/>
    <property type="project" value="UniProtKB-KW"/>
</dbReference>
<evidence type="ECO:0000256" key="1">
    <source>
        <dbReference type="ARBA" id="ARBA00011975"/>
    </source>
</evidence>
<organism evidence="8 9">
    <name type="scientific">Vibrio campbellii</name>
    <dbReference type="NCBI Taxonomy" id="680"/>
    <lineage>
        <taxon>Bacteria</taxon>
        <taxon>Pseudomonadati</taxon>
        <taxon>Pseudomonadota</taxon>
        <taxon>Gammaproteobacteria</taxon>
        <taxon>Vibrionales</taxon>
        <taxon>Vibrionaceae</taxon>
        <taxon>Vibrio</taxon>
    </lineage>
</organism>
<gene>
    <name evidence="8" type="ORF">HB762_27080</name>
</gene>
<geneLocation type="plasmid" evidence="8 9">
    <name>unnamed1</name>
</geneLocation>
<evidence type="ECO:0000256" key="6">
    <source>
        <dbReference type="ARBA" id="ARBA00047422"/>
    </source>
</evidence>
<comment type="similarity">
    <text evidence="7">Belongs to the class I-like SAM-binding methyltransferase superfamily. C5-methyltransferase family.</text>
</comment>
<evidence type="ECO:0000313" key="8">
    <source>
        <dbReference type="EMBL" id="UTZ34929.1"/>
    </source>
</evidence>
<dbReference type="InterPro" id="IPR050390">
    <property type="entry name" value="C5-Methyltransferase"/>
</dbReference>
<dbReference type="Pfam" id="PF00145">
    <property type="entry name" value="DNA_methylase"/>
    <property type="match status" value="1"/>
</dbReference>
<keyword evidence="8" id="KW-0614">Plasmid</keyword>
<evidence type="ECO:0000256" key="4">
    <source>
        <dbReference type="ARBA" id="ARBA00022691"/>
    </source>
</evidence>
<dbReference type="Gene3D" id="3.90.120.10">
    <property type="entry name" value="DNA Methylase, subunit A, domain 2"/>
    <property type="match status" value="1"/>
</dbReference>
<dbReference type="EMBL" id="CP050472">
    <property type="protein sequence ID" value="UTZ34929.1"/>
    <property type="molecule type" value="Genomic_DNA"/>
</dbReference>